<name>A0A7C5KBN5_9BACT</name>
<dbReference type="Pfam" id="PF00596">
    <property type="entry name" value="Aldolase_II"/>
    <property type="match status" value="1"/>
</dbReference>
<dbReference type="InterPro" id="IPR050197">
    <property type="entry name" value="Aldolase_class_II_sugar_metab"/>
</dbReference>
<comment type="caution">
    <text evidence="4">The sequence shown here is derived from an EMBL/GenBank/DDBJ whole genome shotgun (WGS) entry which is preliminary data.</text>
</comment>
<keyword evidence="2" id="KW-0456">Lyase</keyword>
<dbReference type="Gene3D" id="3.40.225.10">
    <property type="entry name" value="Class II aldolase/adducin N-terminal domain"/>
    <property type="match status" value="1"/>
</dbReference>
<gene>
    <name evidence="4" type="ORF">ENL70_02785</name>
</gene>
<evidence type="ECO:0000256" key="2">
    <source>
        <dbReference type="ARBA" id="ARBA00023239"/>
    </source>
</evidence>
<evidence type="ECO:0000256" key="1">
    <source>
        <dbReference type="ARBA" id="ARBA00022723"/>
    </source>
</evidence>
<dbReference type="GO" id="GO:0016832">
    <property type="term" value="F:aldehyde-lyase activity"/>
    <property type="evidence" value="ECO:0007669"/>
    <property type="project" value="TreeGrafter"/>
</dbReference>
<dbReference type="InterPro" id="IPR001303">
    <property type="entry name" value="Aldolase_II/adducin_N"/>
</dbReference>
<evidence type="ECO:0000259" key="3">
    <source>
        <dbReference type="SMART" id="SM01007"/>
    </source>
</evidence>
<dbReference type="SUPFAM" id="SSF53639">
    <property type="entry name" value="AraD/HMP-PK domain-like"/>
    <property type="match status" value="1"/>
</dbReference>
<dbReference type="GO" id="GO:0019323">
    <property type="term" value="P:pentose catabolic process"/>
    <property type="evidence" value="ECO:0007669"/>
    <property type="project" value="TreeGrafter"/>
</dbReference>
<protein>
    <submittedName>
        <fullName evidence="4">Class II aldolase/adducin family protein</fullName>
    </submittedName>
</protein>
<evidence type="ECO:0000313" key="4">
    <source>
        <dbReference type="EMBL" id="HHI65459.1"/>
    </source>
</evidence>
<dbReference type="GO" id="GO:0046872">
    <property type="term" value="F:metal ion binding"/>
    <property type="evidence" value="ECO:0007669"/>
    <property type="project" value="UniProtKB-KW"/>
</dbReference>
<dbReference type="PANTHER" id="PTHR22789:SF0">
    <property type="entry name" value="3-OXO-TETRONATE 4-PHOSPHATE DECARBOXYLASE-RELATED"/>
    <property type="match status" value="1"/>
</dbReference>
<dbReference type="InterPro" id="IPR036409">
    <property type="entry name" value="Aldolase_II/adducin_N_sf"/>
</dbReference>
<dbReference type="SMART" id="SM01007">
    <property type="entry name" value="Aldolase_II"/>
    <property type="match status" value="1"/>
</dbReference>
<organism evidence="4">
    <name type="scientific">Thermodesulfobium narugense</name>
    <dbReference type="NCBI Taxonomy" id="184064"/>
    <lineage>
        <taxon>Bacteria</taxon>
        <taxon>Pseudomonadati</taxon>
        <taxon>Thermodesulfobiota</taxon>
        <taxon>Thermodesulfobiia</taxon>
        <taxon>Thermodesulfobiales</taxon>
        <taxon>Thermodesulfobiaceae</taxon>
        <taxon>Thermodesulfobium</taxon>
    </lineage>
</organism>
<keyword evidence="1" id="KW-0479">Metal-binding</keyword>
<dbReference type="AlphaFoldDB" id="A0A7C5KBN5"/>
<accession>A0A7C5KBN5</accession>
<dbReference type="EMBL" id="DRUY01000095">
    <property type="protein sequence ID" value="HHI65459.1"/>
    <property type="molecule type" value="Genomic_DNA"/>
</dbReference>
<sequence length="200" mass="23006">MIWLVRSMQPRFDLFVWSQIAYLRGLARSKGGNLSLFKDNKIYIKPSGYSFFDVLPWKISIIDIDGTLKNSYKPSSEYPMHLEIYRKLPFVKAIFHTHSFYATLFAFSKNIIPVFTEEAKIYLKEIPLIPFAQPGSSELGKNVVKYLSSNIQAGILENHGTIVIGKTLKECYYLSELLEESAKLAWYLGKYSLNNVDLRS</sequence>
<feature type="domain" description="Class II aldolase/adducin N-terminal" evidence="3">
    <location>
        <begin position="12"/>
        <end position="186"/>
    </location>
</feature>
<dbReference type="GO" id="GO:0005829">
    <property type="term" value="C:cytosol"/>
    <property type="evidence" value="ECO:0007669"/>
    <property type="project" value="TreeGrafter"/>
</dbReference>
<proteinExistence type="predicted"/>
<dbReference type="PANTHER" id="PTHR22789">
    <property type="entry name" value="FUCULOSE PHOSPHATE ALDOLASE"/>
    <property type="match status" value="1"/>
</dbReference>
<reference evidence="4" key="1">
    <citation type="journal article" date="2020" name="mSystems">
        <title>Genome- and Community-Level Interaction Insights into Carbon Utilization and Element Cycling Functions of Hydrothermarchaeota in Hydrothermal Sediment.</title>
        <authorList>
            <person name="Zhou Z."/>
            <person name="Liu Y."/>
            <person name="Xu W."/>
            <person name="Pan J."/>
            <person name="Luo Z.H."/>
            <person name="Li M."/>
        </authorList>
    </citation>
    <scope>NUCLEOTIDE SEQUENCE [LARGE SCALE GENOMIC DNA]</scope>
    <source>
        <strain evidence="4">SpSt-1019</strain>
    </source>
</reference>